<dbReference type="PIRSF" id="PIRSF000460">
    <property type="entry name" value="Pprylas_GlgP"/>
    <property type="match status" value="1"/>
</dbReference>
<dbReference type="PROSITE" id="PS00102">
    <property type="entry name" value="PHOSPHORYLASE"/>
    <property type="match status" value="1"/>
</dbReference>
<evidence type="ECO:0000256" key="8">
    <source>
        <dbReference type="ARBA" id="ARBA00022679"/>
    </source>
</evidence>
<dbReference type="Gene3D" id="3.40.50.2000">
    <property type="entry name" value="Glycogen Phosphorylase B"/>
    <property type="match status" value="2"/>
</dbReference>
<dbReference type="Pfam" id="PF00343">
    <property type="entry name" value="Phosphorylase"/>
    <property type="match status" value="1"/>
</dbReference>
<name>L1QAK6_9CLOT</name>
<evidence type="ECO:0000313" key="14">
    <source>
        <dbReference type="EMBL" id="EKY24730.1"/>
    </source>
</evidence>
<dbReference type="PANTHER" id="PTHR11468">
    <property type="entry name" value="GLYCOGEN PHOSPHORYLASE"/>
    <property type="match status" value="1"/>
</dbReference>
<dbReference type="Proteomes" id="UP000010420">
    <property type="component" value="Unassembled WGS sequence"/>
</dbReference>
<dbReference type="InterPro" id="IPR011833">
    <property type="entry name" value="Glycg_phsphrylas"/>
</dbReference>
<protein>
    <recommendedName>
        <fullName evidence="13">Alpha-1,4 glucan phosphorylase</fullName>
        <ecNumber evidence="13">2.4.1.1</ecNumber>
    </recommendedName>
</protein>
<keyword evidence="5" id="KW-0963">Cytoplasm</keyword>
<evidence type="ECO:0000256" key="10">
    <source>
        <dbReference type="ARBA" id="ARBA00023277"/>
    </source>
</evidence>
<comment type="function">
    <text evidence="13">Allosteric enzyme that catalyzes the rate-limiting step in glycogen catabolism, the phosphorolytic cleavage of glycogen to produce glucose-1-phosphate, and plays a central role in maintaining cellular and organismal glucose homeostasis.</text>
</comment>
<evidence type="ECO:0000256" key="7">
    <source>
        <dbReference type="ARBA" id="ARBA00022676"/>
    </source>
</evidence>
<dbReference type="GO" id="GO:0005737">
    <property type="term" value="C:cytoplasm"/>
    <property type="evidence" value="ECO:0007669"/>
    <property type="project" value="UniProtKB-SubCell"/>
</dbReference>
<feature type="modified residue" description="N6-(pyridoxal phosphate)lysine" evidence="12">
    <location>
        <position position="671"/>
    </location>
</feature>
<comment type="caution">
    <text evidence="14">The sequence shown here is derived from an EMBL/GenBank/DDBJ whole genome shotgun (WGS) entry which is preliminary data.</text>
</comment>
<keyword evidence="10 13" id="KW-0119">Carbohydrate metabolism</keyword>
<dbReference type="NCBIfam" id="TIGR02093">
    <property type="entry name" value="P_ylase"/>
    <property type="match status" value="1"/>
</dbReference>
<evidence type="ECO:0000256" key="13">
    <source>
        <dbReference type="RuleBase" id="RU000587"/>
    </source>
</evidence>
<evidence type="ECO:0000256" key="3">
    <source>
        <dbReference type="ARBA" id="ARBA00004496"/>
    </source>
</evidence>
<keyword evidence="8 13" id="KW-0808">Transferase</keyword>
<comment type="function">
    <text evidence="11">Phosphorylase is an important allosteric enzyme in carbohydrate metabolism. Enzymes from different sources differ in their regulatory mechanisms and in their natural substrates. However, all known phosphorylases share catalytic and structural properties.</text>
</comment>
<evidence type="ECO:0000256" key="9">
    <source>
        <dbReference type="ARBA" id="ARBA00022898"/>
    </source>
</evidence>
<keyword evidence="9 12" id="KW-0663">Pyridoxal phosphate</keyword>
<dbReference type="EMBL" id="AMEZ01000078">
    <property type="protein sequence ID" value="EKY24730.1"/>
    <property type="molecule type" value="Genomic_DNA"/>
</dbReference>
<dbReference type="FunFam" id="3.40.50.2000:FF:000153">
    <property type="entry name" value="Alpha-1,4 glucan phosphorylase"/>
    <property type="match status" value="1"/>
</dbReference>
<keyword evidence="6" id="KW-0021">Allosteric enzyme</keyword>
<dbReference type="InterPro" id="IPR035090">
    <property type="entry name" value="Pyridoxal_P_attach_site"/>
</dbReference>
<proteinExistence type="inferred from homology"/>
<dbReference type="GO" id="GO:0005980">
    <property type="term" value="P:glycogen catabolic process"/>
    <property type="evidence" value="ECO:0007669"/>
    <property type="project" value="TreeGrafter"/>
</dbReference>
<dbReference type="GO" id="GO:0008184">
    <property type="term" value="F:glycogen phosphorylase activity"/>
    <property type="evidence" value="ECO:0007669"/>
    <property type="project" value="InterPro"/>
</dbReference>
<evidence type="ECO:0000256" key="11">
    <source>
        <dbReference type="ARBA" id="ARBA00025174"/>
    </source>
</evidence>
<dbReference type="AlphaFoldDB" id="L1QAK6"/>
<gene>
    <name evidence="14" type="ORF">HMPREF0216_02630</name>
</gene>
<comment type="subcellular location">
    <subcellularLocation>
        <location evidence="3">Cytoplasm</location>
    </subcellularLocation>
</comment>
<dbReference type="PATRIC" id="fig|545697.3.peg.2585"/>
<sequence>MLIAINRYKLLGGRCMLSIDKNSFKRDYNNKFVQLHGKELKEGSNQQKYEALGSLVRDYVISTWMETNNKYNQTGEKQVYYFSMEFLLGRLLGDCLLNLGIRDICKEALSELGINLEEIENLEHDQGLGNGGLGRLAACFLDSMASLNIPGHGCGIRYKYGFFEQKIVDSQQVEASDNWLREGNVWEIKKQDKCEIVKFGGSVISGEVDGKLTFTHVNYEPVLAVPYDTPIVGYENEVVNTLRLWSAEPVSNEFDFSSFSRGDFIKAISYKNSVEAISLVLYPEDSFYEGKMLRLKQQYFFVSAGIQSIVRHFKKHNGNIAIFDEKIAIHINDTHPTLAIPELMRILLDEEGLSWETAWRITQNTISYTNHTILAEALEKWPVDMFKNLLPRIYMIVEEINRRYCEELWNKYVGQWDKIARMAIISDGYVKMANLAIVGSHSVNGVAKLHTEILKKREMSDFYYLYPSKFNNKTNGITHRRWLLKSNPKLTSLLKETIGDSFIKHPTDLENFKNHLDDPNVINRLGEIKKYNKENLAKEIYKSNGILVDTNSIFDVQVKRIHAYKRQTLNCLRIMELYNNLLENPNLDIIPRTFIFAGKAAPGYYLAKNIIELICRVAKTINNDKRVNDKIKVVMLENYNVSLAEDIIPATDLSEQISTTTKEASGTSNMKFMMNGAITIATLDGANIEIKDEVGEDNIIIFGLNAEEVLNYHKNGGYSAWDIWNKDKRLQRVTDDLINGKYCSDIDRFRSIYENLLTYNDEFFVLKDFDSYLKAQERVNQLYIDKNKWQKMCGINIAHSGIFSSDRTIKEYATGIWGSTVIYKNL</sequence>
<evidence type="ECO:0000313" key="15">
    <source>
        <dbReference type="Proteomes" id="UP000010420"/>
    </source>
</evidence>
<dbReference type="InterPro" id="IPR000811">
    <property type="entry name" value="Glyco_trans_35"/>
</dbReference>
<dbReference type="GO" id="GO:0030170">
    <property type="term" value="F:pyridoxal phosphate binding"/>
    <property type="evidence" value="ECO:0007669"/>
    <property type="project" value="InterPro"/>
</dbReference>
<evidence type="ECO:0000256" key="1">
    <source>
        <dbReference type="ARBA" id="ARBA00001275"/>
    </source>
</evidence>
<evidence type="ECO:0000256" key="2">
    <source>
        <dbReference type="ARBA" id="ARBA00001933"/>
    </source>
</evidence>
<dbReference type="FunFam" id="3.40.50.2000:FF:000003">
    <property type="entry name" value="Alpha-1,4 glucan phosphorylase"/>
    <property type="match status" value="1"/>
</dbReference>
<keyword evidence="15" id="KW-1185">Reference proteome</keyword>
<comment type="similarity">
    <text evidence="4 13">Belongs to the glycogen phosphorylase family.</text>
</comment>
<comment type="cofactor">
    <cofactor evidence="2 13">
        <name>pyridoxal 5'-phosphate</name>
        <dbReference type="ChEBI" id="CHEBI:597326"/>
    </cofactor>
</comment>
<dbReference type="SUPFAM" id="SSF53756">
    <property type="entry name" value="UDP-Glycosyltransferase/glycogen phosphorylase"/>
    <property type="match status" value="1"/>
</dbReference>
<keyword evidence="7 13" id="KW-0328">Glycosyltransferase</keyword>
<dbReference type="CDD" id="cd04300">
    <property type="entry name" value="GT35_Glycogen_Phosphorylase"/>
    <property type="match status" value="1"/>
</dbReference>
<dbReference type="HOGENOM" id="CLU_010198_1_1_9"/>
<reference evidence="14 15" key="1">
    <citation type="submission" date="2012-05" db="EMBL/GenBank/DDBJ databases">
        <authorList>
            <person name="Weinstock G."/>
            <person name="Sodergren E."/>
            <person name="Lobos E.A."/>
            <person name="Fulton L."/>
            <person name="Fulton R."/>
            <person name="Courtney L."/>
            <person name="Fronick C."/>
            <person name="O'Laughlin M."/>
            <person name="Godfrey J."/>
            <person name="Wilson R.M."/>
            <person name="Miner T."/>
            <person name="Farmer C."/>
            <person name="Delehaunty K."/>
            <person name="Cordes M."/>
            <person name="Minx P."/>
            <person name="Tomlinson C."/>
            <person name="Chen J."/>
            <person name="Wollam A."/>
            <person name="Pepin K.H."/>
            <person name="Bhonagiri V."/>
            <person name="Zhang X."/>
            <person name="Suruliraj S."/>
            <person name="Warren W."/>
            <person name="Mitreva M."/>
            <person name="Mardis E.R."/>
            <person name="Wilson R.K."/>
        </authorList>
    </citation>
    <scope>NUCLEOTIDE SEQUENCE [LARGE SCALE GENOMIC DNA]</scope>
    <source>
        <strain evidence="14 15">DSM 1785</strain>
    </source>
</reference>
<accession>L1QAK6</accession>
<evidence type="ECO:0000256" key="12">
    <source>
        <dbReference type="PIRSR" id="PIRSR000460-1"/>
    </source>
</evidence>
<dbReference type="PANTHER" id="PTHR11468:SF3">
    <property type="entry name" value="GLYCOGEN PHOSPHORYLASE, LIVER FORM"/>
    <property type="match status" value="1"/>
</dbReference>
<comment type="catalytic activity">
    <reaction evidence="1 13">
        <text>[(1-&gt;4)-alpha-D-glucosyl](n) + phosphate = [(1-&gt;4)-alpha-D-glucosyl](n-1) + alpha-D-glucose 1-phosphate</text>
        <dbReference type="Rhea" id="RHEA:41732"/>
        <dbReference type="Rhea" id="RHEA-COMP:9584"/>
        <dbReference type="Rhea" id="RHEA-COMP:9586"/>
        <dbReference type="ChEBI" id="CHEBI:15444"/>
        <dbReference type="ChEBI" id="CHEBI:43474"/>
        <dbReference type="ChEBI" id="CHEBI:58601"/>
        <dbReference type="EC" id="2.4.1.1"/>
    </reaction>
</comment>
<evidence type="ECO:0000256" key="4">
    <source>
        <dbReference type="ARBA" id="ARBA00006047"/>
    </source>
</evidence>
<dbReference type="STRING" id="545697.HMPREF0216_02630"/>
<evidence type="ECO:0000256" key="6">
    <source>
        <dbReference type="ARBA" id="ARBA00022533"/>
    </source>
</evidence>
<organism evidence="14 15">
    <name type="scientific">Clostridium celatum DSM 1785</name>
    <dbReference type="NCBI Taxonomy" id="545697"/>
    <lineage>
        <taxon>Bacteria</taxon>
        <taxon>Bacillati</taxon>
        <taxon>Bacillota</taxon>
        <taxon>Clostridia</taxon>
        <taxon>Eubacteriales</taxon>
        <taxon>Clostridiaceae</taxon>
        <taxon>Clostridium</taxon>
    </lineage>
</organism>
<evidence type="ECO:0000256" key="5">
    <source>
        <dbReference type="ARBA" id="ARBA00022490"/>
    </source>
</evidence>
<dbReference type="eggNOG" id="COG0058">
    <property type="taxonomic scope" value="Bacteria"/>
</dbReference>
<dbReference type="EC" id="2.4.1.1" evidence="13"/>